<accession>L9Z2K2</accession>
<organism evidence="1 2">
    <name type="scientific">Natrinema pellirubrum (strain DSM 15624 / CIP 106293 / JCM 10476 / NCIMB 786 / 157)</name>
    <dbReference type="NCBI Taxonomy" id="797303"/>
    <lineage>
        <taxon>Archaea</taxon>
        <taxon>Methanobacteriati</taxon>
        <taxon>Methanobacteriota</taxon>
        <taxon>Stenosarchaea group</taxon>
        <taxon>Halobacteria</taxon>
        <taxon>Halobacteriales</taxon>
        <taxon>Natrialbaceae</taxon>
        <taxon>Natrinema</taxon>
    </lineage>
</organism>
<dbReference type="Proteomes" id="UP000011593">
    <property type="component" value="Unassembled WGS sequence"/>
</dbReference>
<dbReference type="EMBL" id="AOIE01000023">
    <property type="protein sequence ID" value="ELY79393.1"/>
    <property type="molecule type" value="Genomic_DNA"/>
</dbReference>
<reference evidence="1 2" key="1">
    <citation type="journal article" date="2014" name="PLoS Genet.">
        <title>Phylogenetically driven sequencing of extremely halophilic archaea reveals strategies for static and dynamic osmo-response.</title>
        <authorList>
            <person name="Becker E.A."/>
            <person name="Seitzer P.M."/>
            <person name="Tritt A."/>
            <person name="Larsen D."/>
            <person name="Krusor M."/>
            <person name="Yao A.I."/>
            <person name="Wu D."/>
            <person name="Madern D."/>
            <person name="Eisen J.A."/>
            <person name="Darling A.E."/>
            <person name="Facciotti M.T."/>
        </authorList>
    </citation>
    <scope>NUCLEOTIDE SEQUENCE [LARGE SCALE GENOMIC DNA]</scope>
    <source>
        <strain evidence="1 2">DSM 15624</strain>
    </source>
</reference>
<name>L9Z2K2_NATP1</name>
<dbReference type="PATRIC" id="fig|797303.5.peg.935"/>
<dbReference type="AlphaFoldDB" id="L9Z2K2"/>
<evidence type="ECO:0000313" key="2">
    <source>
        <dbReference type="Proteomes" id="UP000011593"/>
    </source>
</evidence>
<gene>
    <name evidence="1" type="ORF">C488_04567</name>
</gene>
<sequence length="46" mass="5341">MQRVADAHDWQVTITESEAGGARFEFARGGYGPERHRRQRTFVTYV</sequence>
<evidence type="ECO:0000313" key="1">
    <source>
        <dbReference type="EMBL" id="ELY79393.1"/>
    </source>
</evidence>
<comment type="caution">
    <text evidence="1">The sequence shown here is derived from an EMBL/GenBank/DDBJ whole genome shotgun (WGS) entry which is preliminary data.</text>
</comment>
<proteinExistence type="predicted"/>
<dbReference type="RefSeq" id="WP_006180223.1">
    <property type="nucleotide sequence ID" value="NC_019962.1"/>
</dbReference>
<keyword evidence="2" id="KW-1185">Reference proteome</keyword>
<dbReference type="GeneID" id="55316372"/>
<protein>
    <submittedName>
        <fullName evidence="1">Uncharacterized protein</fullName>
    </submittedName>
</protein>